<name>A0AAV1ZPJ2_9ARAC</name>
<keyword evidence="9" id="KW-1185">Reference proteome</keyword>
<evidence type="ECO:0000313" key="8">
    <source>
        <dbReference type="EMBL" id="CAL1273597.1"/>
    </source>
</evidence>
<dbReference type="GO" id="GO:0016614">
    <property type="term" value="F:oxidoreductase activity, acting on CH-OH group of donors"/>
    <property type="evidence" value="ECO:0007669"/>
    <property type="project" value="InterPro"/>
</dbReference>
<dbReference type="EMBL" id="CAXIEN010000068">
    <property type="protein sequence ID" value="CAL1273597.1"/>
    <property type="molecule type" value="Genomic_DNA"/>
</dbReference>
<sequence length="611" mass="67560">MDYNITFESSYPTPYASSSFLPLILLSMIGQKHTPDTTNHIKDAYDYIIVGGGSAGSVVASRLAEKHCVTVLLLEAGKSPPKVTDIPTAARSFIQSDIDWKYNTAPQKFTGAGLVNRSVAWPSGKAIGGSGVINAMLYLRGNQKNYDDWAHQGASGWSYAEVLRYFKKLETNVNEDFVKNGYHGVNGPITASNPEYDSELKAAVFNYARSRGIRIGDINGPQATGVYDLQTTIRNGQRCSAAKAYLVPKENSTNLDIVAGAFVKKIVIENRMAKGVVFDFEGETREVRAYKEVILSAGTTNTAQLLMLSGIGPRAELKKHNIPVIADLPVGKNLQDHWATIVSFELAPNIKPLTEKQVDESQIKNYIDYKKGVLTSPQGVNLLAFLNREEPIATGNYPDHQLYFWEGATEPAENQLNIKTEYFEAIFAPYKDKPFYFCLSQILHPKGRGEVTLRSADPYDPPVIDPKYFSHPDDLETIVEGMKKCKTIGESEEMKKVGSKIFTTVYPGCESFVGNDDKYFRCMAHSIVITLNHQTGTAKMGNPRDPTTVVDPKLRVKTISHLRVVDASVMPNIPGGNTNVPTMMVAEKGSDIIKEDIRCEADNDLHSFFIE</sequence>
<dbReference type="InterPro" id="IPR036188">
    <property type="entry name" value="FAD/NAD-bd_sf"/>
</dbReference>
<comment type="similarity">
    <text evidence="2 6">Belongs to the GMC oxidoreductase family.</text>
</comment>
<accession>A0AAV1ZPJ2</accession>
<dbReference type="InterPro" id="IPR012132">
    <property type="entry name" value="GMC_OxRdtase"/>
</dbReference>
<dbReference type="Gene3D" id="3.50.50.60">
    <property type="entry name" value="FAD/NAD(P)-binding domain"/>
    <property type="match status" value="1"/>
</dbReference>
<keyword evidence="4 5" id="KW-0274">FAD</keyword>
<evidence type="ECO:0000256" key="2">
    <source>
        <dbReference type="ARBA" id="ARBA00010790"/>
    </source>
</evidence>
<comment type="caution">
    <text evidence="8">The sequence shown here is derived from an EMBL/GenBank/DDBJ whole genome shotgun (WGS) entry which is preliminary data.</text>
</comment>
<dbReference type="Proteomes" id="UP001497382">
    <property type="component" value="Unassembled WGS sequence"/>
</dbReference>
<dbReference type="Pfam" id="PF00732">
    <property type="entry name" value="GMC_oxred_N"/>
    <property type="match status" value="1"/>
</dbReference>
<organism evidence="8 9">
    <name type="scientific">Larinioides sclopetarius</name>
    <dbReference type="NCBI Taxonomy" id="280406"/>
    <lineage>
        <taxon>Eukaryota</taxon>
        <taxon>Metazoa</taxon>
        <taxon>Ecdysozoa</taxon>
        <taxon>Arthropoda</taxon>
        <taxon>Chelicerata</taxon>
        <taxon>Arachnida</taxon>
        <taxon>Araneae</taxon>
        <taxon>Araneomorphae</taxon>
        <taxon>Entelegynae</taxon>
        <taxon>Araneoidea</taxon>
        <taxon>Araneidae</taxon>
        <taxon>Larinioides</taxon>
    </lineage>
</organism>
<dbReference type="InterPro" id="IPR007867">
    <property type="entry name" value="GMC_OxRtase_C"/>
</dbReference>
<evidence type="ECO:0000256" key="5">
    <source>
        <dbReference type="PIRSR" id="PIRSR000137-2"/>
    </source>
</evidence>
<dbReference type="Gene3D" id="3.30.560.10">
    <property type="entry name" value="Glucose Oxidase, domain 3"/>
    <property type="match status" value="1"/>
</dbReference>
<feature type="domain" description="Glucose-methanol-choline oxidoreductase N-terminal" evidence="7">
    <location>
        <begin position="124"/>
        <end position="147"/>
    </location>
</feature>
<evidence type="ECO:0000256" key="1">
    <source>
        <dbReference type="ARBA" id="ARBA00001974"/>
    </source>
</evidence>
<reference evidence="8 9" key="1">
    <citation type="submission" date="2024-04" db="EMBL/GenBank/DDBJ databases">
        <authorList>
            <person name="Rising A."/>
            <person name="Reimegard J."/>
            <person name="Sonavane S."/>
            <person name="Akerstrom W."/>
            <person name="Nylinder S."/>
            <person name="Hedman E."/>
            <person name="Kallberg Y."/>
        </authorList>
    </citation>
    <scope>NUCLEOTIDE SEQUENCE [LARGE SCALE GENOMIC DNA]</scope>
</reference>
<dbReference type="SUPFAM" id="SSF54373">
    <property type="entry name" value="FAD-linked reductases, C-terminal domain"/>
    <property type="match status" value="1"/>
</dbReference>
<evidence type="ECO:0000259" key="7">
    <source>
        <dbReference type="PROSITE" id="PS00623"/>
    </source>
</evidence>
<keyword evidence="3 6" id="KW-0285">Flavoprotein</keyword>
<proteinExistence type="inferred from homology"/>
<dbReference type="SUPFAM" id="SSF51905">
    <property type="entry name" value="FAD/NAD(P)-binding domain"/>
    <property type="match status" value="1"/>
</dbReference>
<evidence type="ECO:0000256" key="3">
    <source>
        <dbReference type="ARBA" id="ARBA00022630"/>
    </source>
</evidence>
<dbReference type="PIRSF" id="PIRSF000137">
    <property type="entry name" value="Alcohol_oxidase"/>
    <property type="match status" value="1"/>
</dbReference>
<gene>
    <name evidence="8" type="ORF">LARSCL_LOCUS6986</name>
</gene>
<feature type="binding site" evidence="5">
    <location>
        <position position="263"/>
    </location>
    <ligand>
        <name>FAD</name>
        <dbReference type="ChEBI" id="CHEBI:57692"/>
    </ligand>
</feature>
<comment type="cofactor">
    <cofactor evidence="1 5">
        <name>FAD</name>
        <dbReference type="ChEBI" id="CHEBI:57692"/>
    </cofactor>
</comment>
<evidence type="ECO:0000313" key="9">
    <source>
        <dbReference type="Proteomes" id="UP001497382"/>
    </source>
</evidence>
<dbReference type="PANTHER" id="PTHR11552:SF147">
    <property type="entry name" value="CHOLINE DEHYDROGENASE, MITOCHONDRIAL"/>
    <property type="match status" value="1"/>
</dbReference>
<dbReference type="InterPro" id="IPR000172">
    <property type="entry name" value="GMC_OxRdtase_N"/>
</dbReference>
<dbReference type="AlphaFoldDB" id="A0AAV1ZPJ2"/>
<dbReference type="PANTHER" id="PTHR11552">
    <property type="entry name" value="GLUCOSE-METHANOL-CHOLINE GMC OXIDOREDUCTASE"/>
    <property type="match status" value="1"/>
</dbReference>
<evidence type="ECO:0000256" key="6">
    <source>
        <dbReference type="RuleBase" id="RU003968"/>
    </source>
</evidence>
<evidence type="ECO:0000256" key="4">
    <source>
        <dbReference type="ARBA" id="ARBA00022827"/>
    </source>
</evidence>
<protein>
    <recommendedName>
        <fullName evidence="7">Glucose-methanol-choline oxidoreductase N-terminal domain-containing protein</fullName>
    </recommendedName>
</protein>
<dbReference type="GO" id="GO:0050660">
    <property type="term" value="F:flavin adenine dinucleotide binding"/>
    <property type="evidence" value="ECO:0007669"/>
    <property type="project" value="InterPro"/>
</dbReference>
<dbReference type="Pfam" id="PF05199">
    <property type="entry name" value="GMC_oxred_C"/>
    <property type="match status" value="1"/>
</dbReference>
<dbReference type="PROSITE" id="PS00623">
    <property type="entry name" value="GMC_OXRED_1"/>
    <property type="match status" value="1"/>
</dbReference>